<evidence type="ECO:0000256" key="2">
    <source>
        <dbReference type="ARBA" id="ARBA00022490"/>
    </source>
</evidence>
<keyword evidence="10" id="KW-1185">Reference proteome</keyword>
<dbReference type="FunFam" id="3.40.50.300:FF:000901">
    <property type="entry name" value="Chromosome partition protein Smc"/>
    <property type="match status" value="1"/>
</dbReference>
<dbReference type="GO" id="GO:0005737">
    <property type="term" value="C:cytoplasm"/>
    <property type="evidence" value="ECO:0007669"/>
    <property type="project" value="UniProtKB-SubCell"/>
</dbReference>
<feature type="coiled-coil region" evidence="7">
    <location>
        <begin position="635"/>
        <end position="704"/>
    </location>
</feature>
<dbReference type="PANTHER" id="PTHR43977">
    <property type="entry name" value="STRUCTURAL MAINTENANCE OF CHROMOSOMES PROTEIN 3"/>
    <property type="match status" value="1"/>
</dbReference>
<dbReference type="AlphaFoldDB" id="A0A919AUY4"/>
<feature type="coiled-coil region" evidence="7">
    <location>
        <begin position="286"/>
        <end position="466"/>
    </location>
</feature>
<protein>
    <recommendedName>
        <fullName evidence="7">Chromosome partition protein Smc</fullName>
    </recommendedName>
</protein>
<dbReference type="CDD" id="cd03278">
    <property type="entry name" value="ABC_SMC_barmotin"/>
    <property type="match status" value="1"/>
</dbReference>
<dbReference type="GO" id="GO:0016887">
    <property type="term" value="F:ATP hydrolysis activity"/>
    <property type="evidence" value="ECO:0007669"/>
    <property type="project" value="InterPro"/>
</dbReference>
<dbReference type="GO" id="GO:0006260">
    <property type="term" value="P:DNA replication"/>
    <property type="evidence" value="ECO:0007669"/>
    <property type="project" value="UniProtKB-UniRule"/>
</dbReference>
<dbReference type="RefSeq" id="WP_191252406.1">
    <property type="nucleotide sequence ID" value="NZ_BNCI01000002.1"/>
</dbReference>
<gene>
    <name evidence="7 9" type="primary">smc</name>
    <name evidence="9" type="ORF">GCM10017044_19450</name>
</gene>
<comment type="domain">
    <text evidence="7">Contains large globular domains required for ATP hydrolysis at each terminus and a third globular domain forming a flexible hinge near the middle of the molecule. These domains are separated by coiled-coil structures.</text>
</comment>
<keyword evidence="5 7" id="KW-0175">Coiled coil</keyword>
<feature type="coiled-coil region" evidence="7">
    <location>
        <begin position="746"/>
        <end position="892"/>
    </location>
</feature>
<proteinExistence type="inferred from homology"/>
<evidence type="ECO:0000256" key="3">
    <source>
        <dbReference type="ARBA" id="ARBA00022741"/>
    </source>
</evidence>
<evidence type="ECO:0000256" key="4">
    <source>
        <dbReference type="ARBA" id="ARBA00022840"/>
    </source>
</evidence>
<dbReference type="InterPro" id="IPR027417">
    <property type="entry name" value="P-loop_NTPase"/>
</dbReference>
<evidence type="ECO:0000256" key="7">
    <source>
        <dbReference type="HAMAP-Rule" id="MF_01894"/>
    </source>
</evidence>
<reference evidence="9" key="1">
    <citation type="journal article" date="2014" name="Int. J. Syst. Evol. Microbiol.">
        <title>Complete genome sequence of Corynebacterium casei LMG S-19264T (=DSM 44701T), isolated from a smear-ripened cheese.</title>
        <authorList>
            <consortium name="US DOE Joint Genome Institute (JGI-PGF)"/>
            <person name="Walter F."/>
            <person name="Albersmeier A."/>
            <person name="Kalinowski J."/>
            <person name="Ruckert C."/>
        </authorList>
    </citation>
    <scope>NUCLEOTIDE SEQUENCE</scope>
    <source>
        <strain evidence="9">KCTC 42590</strain>
    </source>
</reference>
<dbReference type="Gene3D" id="1.10.287.1490">
    <property type="match status" value="1"/>
</dbReference>
<organism evidence="9 10">
    <name type="scientific">Kordiimonas sediminis</name>
    <dbReference type="NCBI Taxonomy" id="1735581"/>
    <lineage>
        <taxon>Bacteria</taxon>
        <taxon>Pseudomonadati</taxon>
        <taxon>Pseudomonadota</taxon>
        <taxon>Alphaproteobacteria</taxon>
        <taxon>Kordiimonadales</taxon>
        <taxon>Kordiimonadaceae</taxon>
        <taxon>Kordiimonas</taxon>
    </lineage>
</organism>
<evidence type="ECO:0000259" key="8">
    <source>
        <dbReference type="Pfam" id="PF02463"/>
    </source>
</evidence>
<keyword evidence="2 7" id="KW-0963">Cytoplasm</keyword>
<dbReference type="Proteomes" id="UP000630923">
    <property type="component" value="Unassembled WGS sequence"/>
</dbReference>
<comment type="similarity">
    <text evidence="7">Belongs to the SMC family.</text>
</comment>
<keyword evidence="4 7" id="KW-0067">ATP-binding</keyword>
<dbReference type="InterPro" id="IPR024704">
    <property type="entry name" value="SMC"/>
</dbReference>
<feature type="coiled-coil region" evidence="7">
    <location>
        <begin position="961"/>
        <end position="998"/>
    </location>
</feature>
<evidence type="ECO:0000313" key="9">
    <source>
        <dbReference type="EMBL" id="GHF24825.1"/>
    </source>
</evidence>
<feature type="binding site" evidence="7">
    <location>
        <begin position="32"/>
        <end position="39"/>
    </location>
    <ligand>
        <name>ATP</name>
        <dbReference type="ChEBI" id="CHEBI:30616"/>
    </ligand>
</feature>
<feature type="domain" description="RecF/RecN/SMC N-terminal" evidence="8">
    <location>
        <begin position="4"/>
        <end position="1141"/>
    </location>
</feature>
<evidence type="ECO:0000313" key="10">
    <source>
        <dbReference type="Proteomes" id="UP000630923"/>
    </source>
</evidence>
<dbReference type="Gene3D" id="3.40.50.300">
    <property type="entry name" value="P-loop containing nucleotide triphosphate hydrolases"/>
    <property type="match status" value="2"/>
</dbReference>
<dbReference type="GO" id="GO:0007062">
    <property type="term" value="P:sister chromatid cohesion"/>
    <property type="evidence" value="ECO:0007669"/>
    <property type="project" value="InterPro"/>
</dbReference>
<comment type="function">
    <text evidence="7">Required for chromosome condensation and partitioning.</text>
</comment>
<dbReference type="GO" id="GO:0007059">
    <property type="term" value="P:chromosome segregation"/>
    <property type="evidence" value="ECO:0007669"/>
    <property type="project" value="UniProtKB-UniRule"/>
</dbReference>
<accession>A0A919AUY4</accession>
<dbReference type="SUPFAM" id="SSF52540">
    <property type="entry name" value="P-loop containing nucleoside triphosphate hydrolases"/>
    <property type="match status" value="1"/>
</dbReference>
<keyword evidence="6 7" id="KW-0238">DNA-binding</keyword>
<keyword evidence="3 7" id="KW-0547">Nucleotide-binding</keyword>
<comment type="subunit">
    <text evidence="7">Homodimer.</text>
</comment>
<dbReference type="HAMAP" id="MF_01894">
    <property type="entry name" value="Smc_prok"/>
    <property type="match status" value="1"/>
</dbReference>
<dbReference type="EMBL" id="BNCI01000002">
    <property type="protein sequence ID" value="GHF24825.1"/>
    <property type="molecule type" value="Genomic_DNA"/>
</dbReference>
<name>A0A919AUY4_9PROT</name>
<evidence type="ECO:0000256" key="5">
    <source>
        <dbReference type="ARBA" id="ARBA00023054"/>
    </source>
</evidence>
<dbReference type="GO" id="GO:0005524">
    <property type="term" value="F:ATP binding"/>
    <property type="evidence" value="ECO:0007669"/>
    <property type="project" value="UniProtKB-UniRule"/>
</dbReference>
<dbReference type="PIRSF" id="PIRSF005719">
    <property type="entry name" value="SMC"/>
    <property type="match status" value="1"/>
</dbReference>
<comment type="subcellular location">
    <subcellularLocation>
        <location evidence="1 7">Cytoplasm</location>
    </subcellularLocation>
</comment>
<feature type="coiled-coil region" evidence="7">
    <location>
        <begin position="177"/>
        <end position="218"/>
    </location>
</feature>
<dbReference type="GO" id="GO:0003677">
    <property type="term" value="F:DNA binding"/>
    <property type="evidence" value="ECO:0007669"/>
    <property type="project" value="UniProtKB-UniRule"/>
</dbReference>
<dbReference type="InterPro" id="IPR003395">
    <property type="entry name" value="RecF/RecN/SMC_N"/>
</dbReference>
<dbReference type="Pfam" id="PF02463">
    <property type="entry name" value="SMC_N"/>
    <property type="match status" value="1"/>
</dbReference>
<sequence length="1157" mass="126957">MHFSRLRLSGFKSFVDPTELLIEPGLTGVVGPNGCGKSNLLEAIRWVMGENRAKSLRGSGMDDVIFAGTDKRPPRNLAEVTLVLDNFERNAPSGYNAEDMIEVTRRIERESGSAYRINGLDVRQKDVQLLFADAATGAHSPALVSQGRIGALINAKPADRRAILEEAAGISGLHSRRKEAESRLRGAEGNLVRLQDVIQGMETQIASLKRQAKQAVRYKTISTDIRQAEAGLLYQRWKMSADEVIELERLLRSAESEVGTATKAVSILSREREEMAALLPALRDTDAEMAARLQRLNHERENLDAEEKRREETAITLRTTIDQIGADREREEEIAKDAKAALDRLATEKTRLQGAQGAETEAKNKAQIALEAASRKANEAEQAYDTLSEQGAQARARKSSLESDRLAVNRRMEQIEAEEARLIRESEQLAASNEAFAAVKDAEKAATELEEQLEKATVAVTAAEAATSDARIARNDADAVRSEKLASVKALEGEERSLTRLLERNDQDGAQPVADLIKAKPGYEIAIGAALGEEAEAGISAEASRFWQDVPSGGVCSWGAGTTPMSEYVDVPDVLKRRITLTGLIDASDEDAEKIGNALIASLEPGQMLVSRSGAVWRWDGFTVRAGAPSSAAMRLEHRNRLEDIRQQLTKAQEQATHAEEAVEAARAVHETAREAEQAQRQLRKDAERALVDIRRDLVAAEQEASRRASRLNSLKEAQTRVAADKAETSKRLDALDAQLKELPDVSGLEAELQQARANVETLRSELSTARAAFESLRREAEARSDRLMAISSEATAWETRVNSATKQLDALKEREEDAKKQLEAVIAGPADIAEKREALLTSLNDAEKHRQAAADKLVEAEAALAAKDQFLKDAQEAMANVREQQIRVEASVETALNRRKDIAAQIGERFECAPTKVLEKVGLETSESLPDVSVLEGKLEKFKRERDRLGAVNLRADEELVEIDEQLTHLVKERTDLEEAIARLRKAINSLNREGRERLLAAFEVVNSHFGELFSTLFGGGEAHLELTESDDPLDAGLEIFASPPGKKLQALSLLSGGEQALTALSLIFAVFITNPAPICVLDEVDAPLDDANVERFCNLLDNMIERTNTRFLIVTHNAVSMSRMNRLFGVTMAERGVSTLVSVDLERAETLVEAG</sequence>
<dbReference type="GO" id="GO:0030261">
    <property type="term" value="P:chromosome condensation"/>
    <property type="evidence" value="ECO:0007669"/>
    <property type="project" value="InterPro"/>
</dbReference>
<reference evidence="9" key="2">
    <citation type="submission" date="2020-09" db="EMBL/GenBank/DDBJ databases">
        <authorList>
            <person name="Sun Q."/>
            <person name="Kim S."/>
        </authorList>
    </citation>
    <scope>NUCLEOTIDE SEQUENCE</scope>
    <source>
        <strain evidence="9">KCTC 42590</strain>
    </source>
</reference>
<evidence type="ECO:0000256" key="1">
    <source>
        <dbReference type="ARBA" id="ARBA00004496"/>
    </source>
</evidence>
<dbReference type="InterPro" id="IPR011890">
    <property type="entry name" value="SMC_prok"/>
</dbReference>
<evidence type="ECO:0000256" key="6">
    <source>
        <dbReference type="ARBA" id="ARBA00023125"/>
    </source>
</evidence>
<comment type="caution">
    <text evidence="9">The sequence shown here is derived from an EMBL/GenBank/DDBJ whole genome shotgun (WGS) entry which is preliminary data.</text>
</comment>